<evidence type="ECO:0000313" key="2">
    <source>
        <dbReference type="Proteomes" id="UP000831701"/>
    </source>
</evidence>
<comment type="caution">
    <text evidence="1">The sequence shown here is derived from an EMBL/GenBank/DDBJ whole genome shotgun (WGS) entry which is preliminary data.</text>
</comment>
<dbReference type="EMBL" id="CM041535">
    <property type="protein sequence ID" value="KAI3372824.1"/>
    <property type="molecule type" value="Genomic_DNA"/>
</dbReference>
<gene>
    <name evidence="1" type="ORF">L3Q82_022719</name>
</gene>
<accession>A0ACB8WYH1</accession>
<organism evidence="1 2">
    <name type="scientific">Scortum barcoo</name>
    <name type="common">barcoo grunter</name>
    <dbReference type="NCBI Taxonomy" id="214431"/>
    <lineage>
        <taxon>Eukaryota</taxon>
        <taxon>Metazoa</taxon>
        <taxon>Chordata</taxon>
        <taxon>Craniata</taxon>
        <taxon>Vertebrata</taxon>
        <taxon>Euteleostomi</taxon>
        <taxon>Actinopterygii</taxon>
        <taxon>Neopterygii</taxon>
        <taxon>Teleostei</taxon>
        <taxon>Neoteleostei</taxon>
        <taxon>Acanthomorphata</taxon>
        <taxon>Eupercaria</taxon>
        <taxon>Centrarchiformes</taxon>
        <taxon>Terapontoidei</taxon>
        <taxon>Terapontidae</taxon>
        <taxon>Scortum</taxon>
    </lineage>
</organism>
<proteinExistence type="predicted"/>
<sequence>MFAKLKKKIAEEAATAPRSGVRIPRTISKESITSVGADSGDDFASDGSSSRDDLPVQLLRRNDQIRKLEARLSASIKKLQDQNESHQASRAKIAEGMALALEKKDQEWMEKLAAVEKEKAALSARLEEMMEQSLALFQKRDDLDELEGFQQQELAKLKHMLLKKEEQLSQRERELQQKEAEVQSSKRGLSEARGKLQALEKQHEESCRLNSEFEIEREELLLLREEADKKISELERKCQELQTVIQQVSEDFQKSQTIVLTLEKSLQDLQIEHDSLKLQQQKAAVTEEEKERLIMELQKKVTSLERRLQGNLSQDEHLQELLQEKSSLEQSLEETRAELLKVRTNHADTVSSLEAQVSKMSCNITDLQTLLRHKDDSSRAYRQRTDTQIANLEQQLHESSERMKSAELQITEKQQHVDKLQGELSAEKAFLDQQVSLLQQQSQEKASRLEENITSLQTERQMLQDRVANLDKQRAEANSTLSQQTEELEQCRAELNSRQTVSTEIAKALEETRRQKEELQTQVEDLTTSLLTSQQELSAVTEKLALREEDIKTLQNEVQCRQASLVQLREEVEQQKAQLEQMELDKDSQLRSLREELLSQTQQLDGCQARVRTYTQSQKRTYGTHTVVMQQAKLVAALDFVLCTSFDTTQRSISYLEVEVETLTEQLHSPEVCEEAQNGSVTVDDLDHIQKVNRELEQQLSDKNRTIKQLQQRLAELKRTLQKELKLKPEPEAEGKEKLPESRAEKPEKVCPDLPPASTPSPPTSNTTVTNTSDLNDSREINFEYLKHVVLKFMSSREAEAYQLIRAVSVLLNFTREEEDMLKQTLEYKVERLCPGLDPSLLQRASSGLRSQALRLTGVDEQPKELNSADFNRAEAAKIKARDLRGKKKEELLKQLDDLKNELSQLRVAKVTGGAASKLSKIRVVRKSIARVLTVINQTQKENLRKFYKGKKYKPLDLRPKKTRALRRRLNKHEESLRTKKQQRKDLLYSVRKFAVKA</sequence>
<name>A0ACB8WYH1_9TELE</name>
<keyword evidence="2" id="KW-1185">Reference proteome</keyword>
<reference evidence="1" key="1">
    <citation type="submission" date="2022-04" db="EMBL/GenBank/DDBJ databases">
        <title>Jade perch genome.</title>
        <authorList>
            <person name="Chao B."/>
        </authorList>
    </citation>
    <scope>NUCLEOTIDE SEQUENCE</scope>
    <source>
        <strain evidence="1">CB-2022</strain>
    </source>
</reference>
<evidence type="ECO:0000313" key="1">
    <source>
        <dbReference type="EMBL" id="KAI3372824.1"/>
    </source>
</evidence>
<protein>
    <submittedName>
        <fullName evidence="1">Uncharacterized protein</fullName>
    </submittedName>
</protein>
<dbReference type="Proteomes" id="UP000831701">
    <property type="component" value="Chromosome 5"/>
</dbReference>